<evidence type="ECO:0000256" key="3">
    <source>
        <dbReference type="ARBA" id="ARBA00022448"/>
    </source>
</evidence>
<keyword evidence="7 8" id="KW-0472">Membrane</keyword>
<dbReference type="GO" id="GO:0005886">
    <property type="term" value="C:plasma membrane"/>
    <property type="evidence" value="ECO:0007669"/>
    <property type="project" value="UniProtKB-SubCell"/>
</dbReference>
<name>A0A5C6RSF8_9FLAO</name>
<feature type="transmembrane region" description="Helical" evidence="8">
    <location>
        <begin position="333"/>
        <end position="353"/>
    </location>
</feature>
<evidence type="ECO:0000256" key="8">
    <source>
        <dbReference type="RuleBase" id="RU362010"/>
    </source>
</evidence>
<dbReference type="RefSeq" id="WP_147100676.1">
    <property type="nucleotide sequence ID" value="NZ_VOOS01000004.1"/>
</dbReference>
<sequence length="359" mass="42103">MKKKSHKHKLSSSKAGLPPGDLVYRGEVYTENKSVNLLSFNTKSFEKIDSDNVELILKKVNPDSFNWINLVGLHNTDVISKIGYHFNIHPLVLEDVLNTEHRPKAEESESYLFFTLKMFKKQEIDSEENDYEQVSILLGKNYIITFQEKEGDVLDTIREKLADENSKLRKNNIDYLFYRIIDSIVDSYYKMIEDLGDKIEHLEDSIYLNANSQHYKMAQDLRRELIFLRKSVYPLREAIAKMTKENSTGLISEDTQRYFTDVYDHSIHIIETIETYRDLTSGLMDLYMTSVSNKMNEIMKVLTIISTIFIPITFIAGIYGMNFKFMPELNHRWGYPIALFLMLGVVVVMLIFFKKRKWF</sequence>
<evidence type="ECO:0000256" key="4">
    <source>
        <dbReference type="ARBA" id="ARBA00022475"/>
    </source>
</evidence>
<evidence type="ECO:0000256" key="2">
    <source>
        <dbReference type="ARBA" id="ARBA00009765"/>
    </source>
</evidence>
<keyword evidence="8" id="KW-0406">Ion transport</keyword>
<comment type="caution">
    <text evidence="9">The sequence shown here is derived from an EMBL/GenBank/DDBJ whole genome shotgun (WGS) entry which is preliminary data.</text>
</comment>
<evidence type="ECO:0000256" key="7">
    <source>
        <dbReference type="ARBA" id="ARBA00023136"/>
    </source>
</evidence>
<dbReference type="GO" id="GO:0000287">
    <property type="term" value="F:magnesium ion binding"/>
    <property type="evidence" value="ECO:0007669"/>
    <property type="project" value="TreeGrafter"/>
</dbReference>
<dbReference type="SUPFAM" id="SSF144083">
    <property type="entry name" value="Magnesium transport protein CorA, transmembrane region"/>
    <property type="match status" value="1"/>
</dbReference>
<dbReference type="Gene3D" id="3.30.460.20">
    <property type="entry name" value="CorA soluble domain-like"/>
    <property type="match status" value="1"/>
</dbReference>
<keyword evidence="4 8" id="KW-1003">Cell membrane</keyword>
<dbReference type="Gene3D" id="1.20.58.340">
    <property type="entry name" value="Magnesium transport protein CorA, transmembrane region"/>
    <property type="match status" value="2"/>
</dbReference>
<dbReference type="InterPro" id="IPR045861">
    <property type="entry name" value="CorA_cytoplasmic_dom"/>
</dbReference>
<dbReference type="Proteomes" id="UP000321721">
    <property type="component" value="Unassembled WGS sequence"/>
</dbReference>
<dbReference type="GO" id="GO:0015087">
    <property type="term" value="F:cobalt ion transmembrane transporter activity"/>
    <property type="evidence" value="ECO:0007669"/>
    <property type="project" value="UniProtKB-UniRule"/>
</dbReference>
<dbReference type="PANTHER" id="PTHR46494:SF1">
    <property type="entry name" value="CORA FAMILY METAL ION TRANSPORTER (EUROFUNG)"/>
    <property type="match status" value="1"/>
</dbReference>
<dbReference type="GO" id="GO:0050897">
    <property type="term" value="F:cobalt ion binding"/>
    <property type="evidence" value="ECO:0007669"/>
    <property type="project" value="TreeGrafter"/>
</dbReference>
<evidence type="ECO:0000313" key="9">
    <source>
        <dbReference type="EMBL" id="TXB64570.1"/>
    </source>
</evidence>
<protein>
    <recommendedName>
        <fullName evidence="8">Magnesium transport protein CorA</fullName>
    </recommendedName>
</protein>
<feature type="transmembrane region" description="Helical" evidence="8">
    <location>
        <begin position="301"/>
        <end position="321"/>
    </location>
</feature>
<dbReference type="SUPFAM" id="SSF143865">
    <property type="entry name" value="CorA soluble domain-like"/>
    <property type="match status" value="1"/>
</dbReference>
<keyword evidence="8" id="KW-0460">Magnesium</keyword>
<reference evidence="9 10" key="1">
    <citation type="submission" date="2019-08" db="EMBL/GenBank/DDBJ databases">
        <title>Genome of Vicingus serpentipes NCIMB 15042.</title>
        <authorList>
            <person name="Bowman J.P."/>
        </authorList>
    </citation>
    <scope>NUCLEOTIDE SEQUENCE [LARGE SCALE GENOMIC DNA]</scope>
    <source>
        <strain evidence="9 10">NCIMB 15042</strain>
    </source>
</reference>
<dbReference type="NCBIfam" id="TIGR00383">
    <property type="entry name" value="corA"/>
    <property type="match status" value="1"/>
</dbReference>
<evidence type="ECO:0000313" key="10">
    <source>
        <dbReference type="Proteomes" id="UP000321721"/>
    </source>
</evidence>
<comment type="similarity">
    <text evidence="2 8">Belongs to the CorA metal ion transporter (MIT) (TC 1.A.35) family.</text>
</comment>
<dbReference type="AlphaFoldDB" id="A0A5C6RSF8"/>
<evidence type="ECO:0000256" key="5">
    <source>
        <dbReference type="ARBA" id="ARBA00022692"/>
    </source>
</evidence>
<organism evidence="9 10">
    <name type="scientific">Vicingus serpentipes</name>
    <dbReference type="NCBI Taxonomy" id="1926625"/>
    <lineage>
        <taxon>Bacteria</taxon>
        <taxon>Pseudomonadati</taxon>
        <taxon>Bacteroidota</taxon>
        <taxon>Flavobacteriia</taxon>
        <taxon>Flavobacteriales</taxon>
        <taxon>Vicingaceae</taxon>
        <taxon>Vicingus</taxon>
    </lineage>
</organism>
<keyword evidence="6 8" id="KW-1133">Transmembrane helix</keyword>
<dbReference type="InterPro" id="IPR004488">
    <property type="entry name" value="Mg/Co-transport_prot_CorA"/>
</dbReference>
<dbReference type="InterPro" id="IPR002523">
    <property type="entry name" value="MgTranspt_CorA/ZnTranspt_ZntB"/>
</dbReference>
<keyword evidence="3 8" id="KW-0813">Transport</keyword>
<dbReference type="OrthoDB" id="9803416at2"/>
<dbReference type="Pfam" id="PF01544">
    <property type="entry name" value="CorA"/>
    <property type="match status" value="1"/>
</dbReference>
<dbReference type="CDD" id="cd12828">
    <property type="entry name" value="TmCorA-like_1"/>
    <property type="match status" value="1"/>
</dbReference>
<dbReference type="FunFam" id="1.20.58.340:FF:000012">
    <property type="entry name" value="Magnesium transport protein CorA"/>
    <property type="match status" value="1"/>
</dbReference>
<keyword evidence="5 8" id="KW-0812">Transmembrane</keyword>
<comment type="subcellular location">
    <subcellularLocation>
        <location evidence="1">Cell membrane</location>
        <topology evidence="1">Multi-pass membrane protein</topology>
    </subcellularLocation>
    <subcellularLocation>
        <location evidence="8">Membrane</location>
        <topology evidence="8">Multi-pass membrane protein</topology>
    </subcellularLocation>
</comment>
<dbReference type="InterPro" id="IPR045863">
    <property type="entry name" value="CorA_TM1_TM2"/>
</dbReference>
<proteinExistence type="inferred from homology"/>
<accession>A0A5C6RSF8</accession>
<dbReference type="PANTHER" id="PTHR46494">
    <property type="entry name" value="CORA FAMILY METAL ION TRANSPORTER (EUROFUNG)"/>
    <property type="match status" value="1"/>
</dbReference>
<evidence type="ECO:0000256" key="6">
    <source>
        <dbReference type="ARBA" id="ARBA00022989"/>
    </source>
</evidence>
<dbReference type="GO" id="GO:0015095">
    <property type="term" value="F:magnesium ion transmembrane transporter activity"/>
    <property type="evidence" value="ECO:0007669"/>
    <property type="project" value="UniProtKB-UniRule"/>
</dbReference>
<gene>
    <name evidence="8 9" type="primary">corA</name>
    <name evidence="9" type="ORF">FRY74_08950</name>
</gene>
<keyword evidence="10" id="KW-1185">Reference proteome</keyword>
<dbReference type="EMBL" id="VOOS01000004">
    <property type="protein sequence ID" value="TXB64570.1"/>
    <property type="molecule type" value="Genomic_DNA"/>
</dbReference>
<evidence type="ECO:0000256" key="1">
    <source>
        <dbReference type="ARBA" id="ARBA00004651"/>
    </source>
</evidence>
<comment type="function">
    <text evidence="8">Mediates influx of magnesium ions.</text>
</comment>